<evidence type="ECO:0000313" key="3">
    <source>
        <dbReference type="Proteomes" id="UP000321234"/>
    </source>
</evidence>
<name>A0A5C8ZFZ1_9ACTN</name>
<organism evidence="2 3">
    <name type="scientific">Quadrisphaera setariae</name>
    <dbReference type="NCBI Taxonomy" id="2593304"/>
    <lineage>
        <taxon>Bacteria</taxon>
        <taxon>Bacillati</taxon>
        <taxon>Actinomycetota</taxon>
        <taxon>Actinomycetes</taxon>
        <taxon>Kineosporiales</taxon>
        <taxon>Kineosporiaceae</taxon>
        <taxon>Quadrisphaera</taxon>
    </lineage>
</organism>
<feature type="transmembrane region" description="Helical" evidence="1">
    <location>
        <begin position="7"/>
        <end position="25"/>
    </location>
</feature>
<dbReference type="AlphaFoldDB" id="A0A5C8ZFZ1"/>
<evidence type="ECO:0000256" key="1">
    <source>
        <dbReference type="SAM" id="Phobius"/>
    </source>
</evidence>
<dbReference type="Pfam" id="PF02325">
    <property type="entry name" value="CCB3_YggT"/>
    <property type="match status" value="1"/>
</dbReference>
<feature type="transmembrane region" description="Helical" evidence="1">
    <location>
        <begin position="75"/>
        <end position="95"/>
    </location>
</feature>
<reference evidence="2 3" key="1">
    <citation type="submission" date="2019-07" db="EMBL/GenBank/DDBJ databases">
        <title>Quadrisphaera sp. strain DD2A genome sequencing and assembly.</title>
        <authorList>
            <person name="Kim I."/>
        </authorList>
    </citation>
    <scope>NUCLEOTIDE SEQUENCE [LARGE SCALE GENOMIC DNA]</scope>
    <source>
        <strain evidence="2 3">DD2A</strain>
    </source>
</reference>
<protein>
    <submittedName>
        <fullName evidence="2">YggT family protein</fullName>
    </submittedName>
</protein>
<keyword evidence="3" id="KW-1185">Reference proteome</keyword>
<keyword evidence="1" id="KW-0812">Transmembrane</keyword>
<proteinExistence type="predicted"/>
<dbReference type="GO" id="GO:0016020">
    <property type="term" value="C:membrane"/>
    <property type="evidence" value="ECO:0007669"/>
    <property type="project" value="InterPro"/>
</dbReference>
<gene>
    <name evidence="2" type="ORF">FMM08_12865</name>
</gene>
<dbReference type="Proteomes" id="UP000321234">
    <property type="component" value="Unassembled WGS sequence"/>
</dbReference>
<keyword evidence="1" id="KW-0472">Membrane</keyword>
<accession>A0A5C8ZFZ1</accession>
<sequence>MSLIFQLLYLVVLLFFVLLIGRLVLEWVQVFSRDWRPRGAVLVIAETVYTVTDPPLRGLRRVIKPIRLGSIQLDLAFIILALGCSLLMSVLQTAARASA</sequence>
<dbReference type="RefSeq" id="WP_147926776.1">
    <property type="nucleotide sequence ID" value="NZ_VKAC01000007.1"/>
</dbReference>
<dbReference type="EMBL" id="VKAC01000007">
    <property type="protein sequence ID" value="TXR55720.1"/>
    <property type="molecule type" value="Genomic_DNA"/>
</dbReference>
<keyword evidence="1" id="KW-1133">Transmembrane helix</keyword>
<evidence type="ECO:0000313" key="2">
    <source>
        <dbReference type="EMBL" id="TXR55720.1"/>
    </source>
</evidence>
<dbReference type="OrthoDB" id="3216131at2"/>
<dbReference type="InterPro" id="IPR003425">
    <property type="entry name" value="CCB3/YggT"/>
</dbReference>
<comment type="caution">
    <text evidence="2">The sequence shown here is derived from an EMBL/GenBank/DDBJ whole genome shotgun (WGS) entry which is preliminary data.</text>
</comment>